<reference evidence="1 2" key="1">
    <citation type="submission" date="2015-06" db="EMBL/GenBank/DDBJ databases">
        <title>Improved classification and identification of acetic acid bacteria using matrix-assisted laser desorption/ionization time-of-flight mass spectrometry; Gluconobacter nephelii and Gluconobacter uchimurae are later heterotypic synonyms of Gluconobacter japonicus and Gluconobacter oxydans, respectively.</title>
        <authorList>
            <person name="Li L."/>
            <person name="Cleenwerck I."/>
            <person name="De Vuyst L."/>
            <person name="Vandamme P."/>
        </authorList>
    </citation>
    <scope>NUCLEOTIDE SEQUENCE [LARGE SCALE GENOMIC DNA]</scope>
    <source>
        <strain evidence="1 2">LMG 1604</strain>
    </source>
</reference>
<dbReference type="Proteomes" id="UP000075538">
    <property type="component" value="Unassembled WGS sequence"/>
</dbReference>
<proteinExistence type="predicted"/>
<name>A0A149V556_9PROT</name>
<evidence type="ECO:0000313" key="1">
    <source>
        <dbReference type="EMBL" id="KXV75347.1"/>
    </source>
</evidence>
<gene>
    <name evidence="1" type="ORF">AD953_07870</name>
</gene>
<protein>
    <submittedName>
        <fullName evidence="1">Uncharacterized protein</fullName>
    </submittedName>
</protein>
<dbReference type="PATRIC" id="fig|178901.15.peg.2497"/>
<dbReference type="EMBL" id="LHZZ01000537">
    <property type="protein sequence ID" value="KXV75347.1"/>
    <property type="molecule type" value="Genomic_DNA"/>
</dbReference>
<dbReference type="RefSeq" id="WP_061491012.1">
    <property type="nucleotide sequence ID" value="NZ_LHZZ01000537.1"/>
</dbReference>
<accession>A0A149V556</accession>
<comment type="caution">
    <text evidence="1">The sequence shown here is derived from an EMBL/GenBank/DDBJ whole genome shotgun (WGS) entry which is preliminary data.</text>
</comment>
<dbReference type="AlphaFoldDB" id="A0A149V556"/>
<sequence>MRLTSLRKFGRRVHSAVVGTPLPSAPPSYGIQSHACTGHAQVFDRTGEYPAFARPQICQLERLRTLCGHPLNYRLTLPDGSQATAPAALVHILPEDAPGTNLLVLDIPRASALRNPIPLHSLGGVDG</sequence>
<organism evidence="1 2">
    <name type="scientific">Acetobacter malorum</name>
    <dbReference type="NCBI Taxonomy" id="178901"/>
    <lineage>
        <taxon>Bacteria</taxon>
        <taxon>Pseudomonadati</taxon>
        <taxon>Pseudomonadota</taxon>
        <taxon>Alphaproteobacteria</taxon>
        <taxon>Acetobacterales</taxon>
        <taxon>Acetobacteraceae</taxon>
        <taxon>Acetobacter</taxon>
    </lineage>
</organism>
<evidence type="ECO:0000313" key="2">
    <source>
        <dbReference type="Proteomes" id="UP000075538"/>
    </source>
</evidence>